<feature type="transmembrane region" description="Helical" evidence="2">
    <location>
        <begin position="759"/>
        <end position="782"/>
    </location>
</feature>
<feature type="transmembrane region" description="Helical" evidence="2">
    <location>
        <begin position="693"/>
        <end position="713"/>
    </location>
</feature>
<feature type="transmembrane region" description="Helical" evidence="2">
    <location>
        <begin position="527"/>
        <end position="552"/>
    </location>
</feature>
<feature type="region of interest" description="Disordered" evidence="1">
    <location>
        <begin position="1"/>
        <end position="20"/>
    </location>
</feature>
<evidence type="ECO:0000256" key="1">
    <source>
        <dbReference type="SAM" id="MobiDB-lite"/>
    </source>
</evidence>
<keyword evidence="2" id="KW-1133">Transmembrane helix</keyword>
<feature type="region of interest" description="Disordered" evidence="1">
    <location>
        <begin position="1019"/>
        <end position="1040"/>
    </location>
</feature>
<dbReference type="Pfam" id="PF11915">
    <property type="entry name" value="DUF3433"/>
    <property type="match status" value="2"/>
</dbReference>
<dbReference type="Proteomes" id="UP000663193">
    <property type="component" value="Chromosome 18"/>
</dbReference>
<proteinExistence type="predicted"/>
<keyword evidence="4" id="KW-1185">Reference proteome</keyword>
<evidence type="ECO:0000313" key="4">
    <source>
        <dbReference type="Proteomes" id="UP000663193"/>
    </source>
</evidence>
<reference evidence="4" key="1">
    <citation type="journal article" date="2021" name="BMC Genomics">
        <title>Chromosome-level genome assembly and manually-curated proteome of model necrotroph Parastagonospora nodorum Sn15 reveals a genome-wide trove of candidate effector homologs, and redundancy of virulence-related functions within an accessory chromosome.</title>
        <authorList>
            <person name="Bertazzoni S."/>
            <person name="Jones D.A.B."/>
            <person name="Phan H.T."/>
            <person name="Tan K.-C."/>
            <person name="Hane J.K."/>
        </authorList>
    </citation>
    <scope>NUCLEOTIDE SEQUENCE [LARGE SCALE GENOMIC DNA]</scope>
    <source>
        <strain evidence="4">SN15 / ATCC MYA-4574 / FGSC 10173)</strain>
    </source>
</reference>
<feature type="transmembrane region" description="Helical" evidence="2">
    <location>
        <begin position="159"/>
        <end position="176"/>
    </location>
</feature>
<dbReference type="OrthoDB" id="3248909at2759"/>
<feature type="transmembrane region" description="Helical" evidence="2">
    <location>
        <begin position="89"/>
        <end position="111"/>
    </location>
</feature>
<feature type="transmembrane region" description="Helical" evidence="2">
    <location>
        <begin position="650"/>
        <end position="673"/>
    </location>
</feature>
<dbReference type="VEuPathDB" id="FungiDB:JI435_112300"/>
<dbReference type="EMBL" id="CP069040">
    <property type="protein sequence ID" value="QRD05333.1"/>
    <property type="molecule type" value="Genomic_DNA"/>
</dbReference>
<dbReference type="InterPro" id="IPR021840">
    <property type="entry name" value="DUF3433"/>
</dbReference>
<keyword evidence="2" id="KW-0472">Membrane</keyword>
<evidence type="ECO:0000313" key="3">
    <source>
        <dbReference type="EMBL" id="QRD05333.1"/>
    </source>
</evidence>
<gene>
    <name evidence="3" type="ORF">JI435_112300</name>
</gene>
<sequence>MDHGITVARSTPSDSTPAGDWKRKNTLLSRLTEIYETKYWHPPALRAPVLVFTIAICWTLIAVLEYLLWKSQRDNGLIFAPVINDLPLGTTFVYLYFPTIVAVIFSIYWAWIDLETKRMEPYYQLSKPNGALGKDSLLLQYPFSFIPLAPIRAFRDKHWPVFWASFAVVLVTWGLVPTQAGLFSVQTVTRTTNATFAVSTYSMPVGKQEASLTFKYGQSTYGIATANESLPMYTARNFTLAPFKSADHERESLQKGTQTAPTTMYTLDLECENASHKADNSTRISYLSNGGCNITDLGLDGNLTVGENTSRYKSLETKQYTGMYIGYHNAGLASYYLSTLCPKSENTTFWAGFAKSKARAQDYPQDVTAIFCRARYWRQEVSATIDTMTSMPLKVVNLAERQPLDWSEFNATYFESVLNSGRLEVNARSDAMPGVTIPKYWDVVARTNLTLSSDLMSMVGLAVGTGTRPLEEYLDWQALSKAYADAYRLLFVRAMVDVLGKGDNFSSSKEVAGQRQVVSEAVLLEPVFVHIVVGFLAVVSISTIALLILTFIRQRNLRTDPSTIASIMSMVADNRALLSDFADLDCCSIEDVQKIIGNKRYKLTNNECGTEILEITPSAITYSETGFVSSTGQRRDSPSSIAKPVRPVEFSLWVAFPIINLFVALAILLGVLYGKAHANGLPLPSSNTVVQNILENYIPTAIATLIEPMWILINRLLCMLQPLEELQDCNAKAETSIDTNYSSLPPQLVVLQALRAKHFVLASVCAMALLANLLAVAFSGLFNQVSVDIQHTIALNPTYEPNFVLVNGSVGPLANNNQGTPNLSGAYFGGDGADHFLIAESNITRNTSLPAWTDNAMFYVPVFDEGGNTSHLSTSILEAKTNAIGATLECKEMELGQDFNAHIIDTEGSMNVSIPNGQGSVRCRNANNILVGPCKDEPSATEFVALLQARENATQAEEEICMTSVILGWMREGQGVCSAPGSVSIRPNNTLFVLCQPKLKRRTANIRVDAGGRLQAPAYYDSPSEVSPTNDTTNRSRTVDNNLVGHSNRFLFRAGAGWHNDTFANDYLNYFIKRTTNSSRLIDPELPVPKLEDVLEPLNQVYAKLFAIWFGRNKQDLLVPNQNNESATLYGSRLEPERRLFLSSTMFIISEAILCTYVVVAIWVYTRRPGQYLARMPTSIASIIALFAASTAVEDMQGTSHLDRKERAQHLRRLDSRYGFGSFIGGMDGRVHIGIEKVPLVVKPRAKKTTWLEHKLPLLRKRSVGPSV</sequence>
<dbReference type="PANTHER" id="PTHR37544">
    <property type="entry name" value="SPRAY-RELATED"/>
    <property type="match status" value="1"/>
</dbReference>
<feature type="transmembrane region" description="Helical" evidence="2">
    <location>
        <begin position="47"/>
        <end position="69"/>
    </location>
</feature>
<accession>A0A7U2I8S6</accession>
<feature type="compositionally biased region" description="Polar residues" evidence="1">
    <location>
        <begin position="1024"/>
        <end position="1040"/>
    </location>
</feature>
<feature type="transmembrane region" description="Helical" evidence="2">
    <location>
        <begin position="1140"/>
        <end position="1165"/>
    </location>
</feature>
<organism evidence="3 4">
    <name type="scientific">Phaeosphaeria nodorum (strain SN15 / ATCC MYA-4574 / FGSC 10173)</name>
    <name type="common">Glume blotch fungus</name>
    <name type="synonym">Parastagonospora nodorum</name>
    <dbReference type="NCBI Taxonomy" id="321614"/>
    <lineage>
        <taxon>Eukaryota</taxon>
        <taxon>Fungi</taxon>
        <taxon>Dikarya</taxon>
        <taxon>Ascomycota</taxon>
        <taxon>Pezizomycotina</taxon>
        <taxon>Dothideomycetes</taxon>
        <taxon>Pleosporomycetidae</taxon>
        <taxon>Pleosporales</taxon>
        <taxon>Pleosporineae</taxon>
        <taxon>Phaeosphaeriaceae</taxon>
        <taxon>Parastagonospora</taxon>
    </lineage>
</organism>
<evidence type="ECO:0000256" key="2">
    <source>
        <dbReference type="SAM" id="Phobius"/>
    </source>
</evidence>
<keyword evidence="2" id="KW-0812">Transmembrane</keyword>
<dbReference type="AlphaFoldDB" id="A0A7U2I8S6"/>
<name>A0A7U2I8S6_PHANO</name>
<protein>
    <submittedName>
        <fullName evidence="3">Uncharacterized protein</fullName>
    </submittedName>
</protein>
<dbReference type="PANTHER" id="PTHR37544:SF3">
    <property type="entry name" value="SPRAY"/>
    <property type="match status" value="1"/>
</dbReference>